<comment type="similarity">
    <text evidence="2 10 11">Belongs to the TonB-dependent receptor family.</text>
</comment>
<organism evidence="14 15">
    <name type="scientific">Paraburkholderia caribensis MBA4</name>
    <dbReference type="NCBI Taxonomy" id="1323664"/>
    <lineage>
        <taxon>Bacteria</taxon>
        <taxon>Pseudomonadati</taxon>
        <taxon>Pseudomonadota</taxon>
        <taxon>Betaproteobacteria</taxon>
        <taxon>Burkholderiales</taxon>
        <taxon>Burkholderiaceae</taxon>
        <taxon>Paraburkholderia</taxon>
    </lineage>
</organism>
<protein>
    <submittedName>
        <fullName evidence="14">TonB-dependent receptor</fullName>
    </submittedName>
</protein>
<keyword evidence="4 10" id="KW-1134">Transmembrane beta strand</keyword>
<keyword evidence="14" id="KW-0614">Plasmid</keyword>
<dbReference type="KEGG" id="bcai:K788_0002134"/>
<dbReference type="Pfam" id="PF00593">
    <property type="entry name" value="TonB_dep_Rec_b-barrel"/>
    <property type="match status" value="1"/>
</dbReference>
<keyword evidence="5 10" id="KW-0812">Transmembrane</keyword>
<gene>
    <name evidence="14" type="ORF">K788_0002134</name>
</gene>
<keyword evidence="6 11" id="KW-0798">TonB box</keyword>
<dbReference type="PROSITE" id="PS52016">
    <property type="entry name" value="TONB_DEPENDENT_REC_3"/>
    <property type="match status" value="1"/>
</dbReference>
<evidence type="ECO:0000256" key="11">
    <source>
        <dbReference type="RuleBase" id="RU003357"/>
    </source>
</evidence>
<keyword evidence="9 10" id="KW-0998">Cell outer membrane</keyword>
<dbReference type="CDD" id="cd01347">
    <property type="entry name" value="ligand_gated_channel"/>
    <property type="match status" value="1"/>
</dbReference>
<keyword evidence="8 14" id="KW-0675">Receptor</keyword>
<sequence>MRFAFGSARFQPERADTIGNAPWTGRATWRRYASAARTLLTRSHDCTQRLACVRIVQQKSSQRQEGAQVKQKRLVSAIRTIIGAELVLTAAFIPLAHAQSQPDSAAAPTAASAPAVSKLDKVEITGSLIRTSDKVGNVEVQTITPKEIQASGYTTVADFLRGTSANSASSWSQSTMNGTAPGGAGIALRGLSEKYTLVLVDGQRVANYAQAVNFTDTFFDVNSIPLNMVDHIEIVKTGAVSEYGSDAIAGVVNIITKKNFQGLQIDGQLGKAQHPGDGQGSFSVLAGFGDLNADRFNVTAAASYYRDSGSTLADRDMTKNQDFTQYPGGLKAPLGPNQQSYWGLPDGSTQALSPCPPGSSAANTAGASCTYNTAAATSLIPSTTRLNANVRGTFKINDETQAFADFWASRNETVQLMGPASISSTTNVFNPTTGSVAPLPRTVAGTNPFNPFGVDTPINLTFPNNVASADTVSTFWKASTGVKGSFTTQKLGDWDWSAEYGHSQSTVDTHYSNSLNVAGVENILGNGVYNFANPASTPNGLNGVFMDDYQQAISKLDSVTAKTSTGNLFTLPTGNVGFGIGSEFRHESSTINPRTFASEGIAAPANVQSVDGSRNVAAVFYQVEIPIIRNLTFTQAGRYDHYSDFGGAFSPSFALRFQPVQMFTTYASYSRGFRAPTLVENSQAAYLAHQNLVDPNDPSGVPTKHFTTEQINGNPDLQPEHTKNYNIGFQLSPDTSTDIGASFYKIHIDGVIGTNDPNALLQQNDPSVVIRNPDGTIRYVAQQFVNLGSLDTDGFDMNFRKSVGTKYGTFTLSGDWAYVWHFKLNSPGSPTQDFAGNNLALLQPFGASNPRWKGNTSLSWDYQKFTTTLTWQYTGPYTNAVAAEFGDGGTLSVASYSQFNLMATYRGFKHWTIYGGITNLFDKKPPFDVEWQAVPDITGYDQSLYTDLGRFFQVGATYRF</sequence>
<dbReference type="Gene3D" id="2.170.130.10">
    <property type="entry name" value="TonB-dependent receptor, plug domain"/>
    <property type="match status" value="1"/>
</dbReference>
<geneLocation type="plasmid" evidence="15"/>
<accession>A0A0P0RPM3</accession>
<dbReference type="Gene3D" id="2.40.170.20">
    <property type="entry name" value="TonB-dependent receptor, beta-barrel domain"/>
    <property type="match status" value="1"/>
</dbReference>
<evidence type="ECO:0000256" key="6">
    <source>
        <dbReference type="ARBA" id="ARBA00023077"/>
    </source>
</evidence>
<feature type="domain" description="TonB-dependent receptor-like beta-barrel" evidence="12">
    <location>
        <begin position="446"/>
        <end position="920"/>
    </location>
</feature>
<keyword evidence="7 10" id="KW-0472">Membrane</keyword>
<dbReference type="GO" id="GO:0009279">
    <property type="term" value="C:cell outer membrane"/>
    <property type="evidence" value="ECO:0007669"/>
    <property type="project" value="UniProtKB-SubCell"/>
</dbReference>
<evidence type="ECO:0000256" key="10">
    <source>
        <dbReference type="PROSITE-ProRule" id="PRU01360"/>
    </source>
</evidence>
<evidence type="ECO:0000256" key="9">
    <source>
        <dbReference type="ARBA" id="ARBA00023237"/>
    </source>
</evidence>
<reference evidence="14 15" key="1">
    <citation type="journal article" date="2014" name="Genome Announc.">
        <title>Draft Genome Sequence of the Haloacid-Degrading Burkholderia caribensis Strain MBA4.</title>
        <authorList>
            <person name="Pan Y."/>
            <person name="Kong K.F."/>
            <person name="Tsang J.S."/>
        </authorList>
    </citation>
    <scope>NUCLEOTIDE SEQUENCE [LARGE SCALE GENOMIC DNA]</scope>
    <source>
        <strain evidence="14 15">MBA4</strain>
        <plasmid evidence="15">Plasmid</plasmid>
    </source>
</reference>
<dbReference type="InterPro" id="IPR000531">
    <property type="entry name" value="Beta-barrel_TonB"/>
</dbReference>
<evidence type="ECO:0000256" key="2">
    <source>
        <dbReference type="ARBA" id="ARBA00009810"/>
    </source>
</evidence>
<feature type="domain" description="TonB-dependent receptor plug" evidence="13">
    <location>
        <begin position="139"/>
        <end position="251"/>
    </location>
</feature>
<evidence type="ECO:0000256" key="4">
    <source>
        <dbReference type="ARBA" id="ARBA00022452"/>
    </source>
</evidence>
<evidence type="ECO:0000313" key="15">
    <source>
        <dbReference type="Proteomes" id="UP000019146"/>
    </source>
</evidence>
<name>A0A0P0RPM3_9BURK</name>
<evidence type="ECO:0000256" key="7">
    <source>
        <dbReference type="ARBA" id="ARBA00023136"/>
    </source>
</evidence>
<evidence type="ECO:0000256" key="5">
    <source>
        <dbReference type="ARBA" id="ARBA00022692"/>
    </source>
</evidence>
<dbReference type="InterPro" id="IPR039426">
    <property type="entry name" value="TonB-dep_rcpt-like"/>
</dbReference>
<evidence type="ECO:0000256" key="1">
    <source>
        <dbReference type="ARBA" id="ARBA00004571"/>
    </source>
</evidence>
<dbReference type="InterPro" id="IPR036942">
    <property type="entry name" value="Beta-barrel_TonB_sf"/>
</dbReference>
<comment type="subcellular location">
    <subcellularLocation>
        <location evidence="1 10">Cell outer membrane</location>
        <topology evidence="1 10">Multi-pass membrane protein</topology>
    </subcellularLocation>
</comment>
<dbReference type="InterPro" id="IPR012910">
    <property type="entry name" value="Plug_dom"/>
</dbReference>
<evidence type="ECO:0000259" key="12">
    <source>
        <dbReference type="Pfam" id="PF00593"/>
    </source>
</evidence>
<dbReference type="Proteomes" id="UP000019146">
    <property type="component" value="Plasmid unnamed"/>
</dbReference>
<proteinExistence type="inferred from homology"/>
<evidence type="ECO:0000259" key="13">
    <source>
        <dbReference type="Pfam" id="PF07715"/>
    </source>
</evidence>
<evidence type="ECO:0000313" key="14">
    <source>
        <dbReference type="EMBL" id="ALL71039.1"/>
    </source>
</evidence>
<dbReference type="PANTHER" id="PTHR47234">
    <property type="match status" value="1"/>
</dbReference>
<dbReference type="AlphaFoldDB" id="A0A0P0RPM3"/>
<evidence type="ECO:0000256" key="3">
    <source>
        <dbReference type="ARBA" id="ARBA00022448"/>
    </source>
</evidence>
<dbReference type="Pfam" id="PF07715">
    <property type="entry name" value="Plug"/>
    <property type="match status" value="1"/>
</dbReference>
<dbReference type="SUPFAM" id="SSF56935">
    <property type="entry name" value="Porins"/>
    <property type="match status" value="1"/>
</dbReference>
<dbReference type="EMBL" id="CP012748">
    <property type="protein sequence ID" value="ALL71039.1"/>
    <property type="molecule type" value="Genomic_DNA"/>
</dbReference>
<evidence type="ECO:0000256" key="8">
    <source>
        <dbReference type="ARBA" id="ARBA00023170"/>
    </source>
</evidence>
<dbReference type="InterPro" id="IPR037066">
    <property type="entry name" value="Plug_dom_sf"/>
</dbReference>
<keyword evidence="3 10" id="KW-0813">Transport</keyword>
<dbReference type="PANTHER" id="PTHR47234:SF2">
    <property type="entry name" value="TONB-DEPENDENT RECEPTOR"/>
    <property type="match status" value="1"/>
</dbReference>